<dbReference type="Pfam" id="PF00923">
    <property type="entry name" value="TAL_FSA"/>
    <property type="match status" value="1"/>
</dbReference>
<dbReference type="UniPathway" id="UPA00115">
    <property type="reaction ID" value="UER00414"/>
</dbReference>
<gene>
    <name evidence="11" type="primary">tal</name>
    <name evidence="12" type="ORF">LS71_008765</name>
</gene>
<organism evidence="12 13">
    <name type="scientific">Helicobacter jaachi</name>
    <dbReference type="NCBI Taxonomy" id="1677920"/>
    <lineage>
        <taxon>Bacteria</taxon>
        <taxon>Pseudomonadati</taxon>
        <taxon>Campylobacterota</taxon>
        <taxon>Epsilonproteobacteria</taxon>
        <taxon>Campylobacterales</taxon>
        <taxon>Helicobacteraceae</taxon>
        <taxon>Helicobacter</taxon>
    </lineage>
</organism>
<dbReference type="RefSeq" id="WP_034355764.1">
    <property type="nucleotide sequence ID" value="NZ_JRPR02000012.1"/>
</dbReference>
<evidence type="ECO:0000256" key="7">
    <source>
        <dbReference type="ARBA" id="ARBA00022679"/>
    </source>
</evidence>
<dbReference type="PROSITE" id="PS01054">
    <property type="entry name" value="TRANSALDOLASE_1"/>
    <property type="match status" value="1"/>
</dbReference>
<evidence type="ECO:0000256" key="1">
    <source>
        <dbReference type="ARBA" id="ARBA00003518"/>
    </source>
</evidence>
<name>A0A4U8T6I9_9HELI</name>
<dbReference type="GO" id="GO:0004801">
    <property type="term" value="F:transaldolase activity"/>
    <property type="evidence" value="ECO:0007669"/>
    <property type="project" value="UniProtKB-UniRule"/>
</dbReference>
<comment type="caution">
    <text evidence="12">The sequence shown here is derived from an EMBL/GenBank/DDBJ whole genome shotgun (WGS) entry which is preliminary data.</text>
</comment>
<reference evidence="12 13" key="1">
    <citation type="journal article" date="2014" name="Genome Announc.">
        <title>Draft genome sequences of eight enterohepatic helicobacter species isolated from both laboratory and wild rodents.</title>
        <authorList>
            <person name="Sheh A."/>
            <person name="Shen Z."/>
            <person name="Fox J.G."/>
        </authorList>
    </citation>
    <scope>NUCLEOTIDE SEQUENCE [LARGE SCALE GENOMIC DNA]</scope>
    <source>
        <strain evidence="12 13">MIT 09-6949</strain>
    </source>
</reference>
<dbReference type="EMBL" id="JRPR02000012">
    <property type="protein sequence ID" value="TLD95114.1"/>
    <property type="molecule type" value="Genomic_DNA"/>
</dbReference>
<dbReference type="Proteomes" id="UP000029733">
    <property type="component" value="Unassembled WGS sequence"/>
</dbReference>
<dbReference type="HAMAP" id="MF_00493">
    <property type="entry name" value="Transaldolase_2"/>
    <property type="match status" value="1"/>
</dbReference>
<dbReference type="STRING" id="1677920.LS71_07100"/>
<dbReference type="InterPro" id="IPR018225">
    <property type="entry name" value="Transaldolase_AS"/>
</dbReference>
<dbReference type="GO" id="GO:0006098">
    <property type="term" value="P:pentose-phosphate shunt"/>
    <property type="evidence" value="ECO:0007669"/>
    <property type="project" value="UniProtKB-UniRule"/>
</dbReference>
<evidence type="ECO:0000313" key="12">
    <source>
        <dbReference type="EMBL" id="TLD95114.1"/>
    </source>
</evidence>
<keyword evidence="8 11" id="KW-0570">Pentose shunt</keyword>
<dbReference type="Gene3D" id="3.20.20.70">
    <property type="entry name" value="Aldolase class I"/>
    <property type="match status" value="1"/>
</dbReference>
<evidence type="ECO:0000256" key="11">
    <source>
        <dbReference type="HAMAP-Rule" id="MF_00493"/>
    </source>
</evidence>
<keyword evidence="9 11" id="KW-0704">Schiff base</keyword>
<keyword evidence="13" id="KW-1185">Reference proteome</keyword>
<evidence type="ECO:0000256" key="4">
    <source>
        <dbReference type="ARBA" id="ARBA00008426"/>
    </source>
</evidence>
<dbReference type="NCBIfam" id="NF003026">
    <property type="entry name" value="PRK03903.1"/>
    <property type="match status" value="1"/>
</dbReference>
<dbReference type="InterPro" id="IPR001585">
    <property type="entry name" value="TAL/FSA"/>
</dbReference>
<dbReference type="EC" id="2.2.1.2" evidence="5 11"/>
<evidence type="ECO:0000256" key="10">
    <source>
        <dbReference type="ARBA" id="ARBA00048810"/>
    </source>
</evidence>
<comment type="subcellular location">
    <subcellularLocation>
        <location evidence="2 11">Cytoplasm</location>
    </subcellularLocation>
</comment>
<comment type="similarity">
    <text evidence="4 11">Belongs to the transaldolase family. Type 2 subfamily.</text>
</comment>
<comment type="pathway">
    <text evidence="3 11">Carbohydrate degradation; pentose phosphate pathway; D-glyceraldehyde 3-phosphate and beta-D-fructose 6-phosphate from D-ribose 5-phosphate and D-xylulose 5-phosphate (non-oxidative stage): step 2/3.</text>
</comment>
<comment type="catalytic activity">
    <reaction evidence="10 11">
        <text>D-sedoheptulose 7-phosphate + D-glyceraldehyde 3-phosphate = D-erythrose 4-phosphate + beta-D-fructose 6-phosphate</text>
        <dbReference type="Rhea" id="RHEA:17053"/>
        <dbReference type="ChEBI" id="CHEBI:16897"/>
        <dbReference type="ChEBI" id="CHEBI:57483"/>
        <dbReference type="ChEBI" id="CHEBI:57634"/>
        <dbReference type="ChEBI" id="CHEBI:59776"/>
        <dbReference type="EC" id="2.2.1.2"/>
    </reaction>
</comment>
<comment type="function">
    <text evidence="1 11">Transaldolase is important for the balance of metabolites in the pentose-phosphate pathway.</text>
</comment>
<dbReference type="InterPro" id="IPR004732">
    <property type="entry name" value="Transaldolase_2"/>
</dbReference>
<dbReference type="AlphaFoldDB" id="A0A4U8T6I9"/>
<dbReference type="PANTHER" id="PTHR10683:SF31">
    <property type="entry name" value="TRANSALDOLASE"/>
    <property type="match status" value="1"/>
</dbReference>
<evidence type="ECO:0000256" key="9">
    <source>
        <dbReference type="ARBA" id="ARBA00023270"/>
    </source>
</evidence>
<evidence type="ECO:0000256" key="8">
    <source>
        <dbReference type="ARBA" id="ARBA00023126"/>
    </source>
</evidence>
<proteinExistence type="inferred from homology"/>
<dbReference type="PIRSF" id="PIRSF036915">
    <property type="entry name" value="Trnald_Bac_Plnt"/>
    <property type="match status" value="1"/>
</dbReference>
<evidence type="ECO:0000313" key="13">
    <source>
        <dbReference type="Proteomes" id="UP000029733"/>
    </source>
</evidence>
<dbReference type="InterPro" id="IPR013785">
    <property type="entry name" value="Aldolase_TIM"/>
</dbReference>
<feature type="active site" description="Schiff-base intermediate with substrate" evidence="11">
    <location>
        <position position="125"/>
    </location>
</feature>
<dbReference type="PANTHER" id="PTHR10683">
    <property type="entry name" value="TRANSALDOLASE"/>
    <property type="match status" value="1"/>
</dbReference>
<dbReference type="GO" id="GO:0005975">
    <property type="term" value="P:carbohydrate metabolic process"/>
    <property type="evidence" value="ECO:0007669"/>
    <property type="project" value="InterPro"/>
</dbReference>
<evidence type="ECO:0000256" key="5">
    <source>
        <dbReference type="ARBA" id="ARBA00013151"/>
    </source>
</evidence>
<protein>
    <recommendedName>
        <fullName evidence="5 11">Transaldolase</fullName>
        <ecNumber evidence="5 11">2.2.1.2</ecNumber>
    </recommendedName>
</protein>
<evidence type="ECO:0000256" key="2">
    <source>
        <dbReference type="ARBA" id="ARBA00004496"/>
    </source>
</evidence>
<keyword evidence="7 11" id="KW-0808">Transferase</keyword>
<keyword evidence="6 11" id="KW-0963">Cytoplasm</keyword>
<dbReference type="OrthoDB" id="9809101at2"/>
<evidence type="ECO:0000256" key="3">
    <source>
        <dbReference type="ARBA" id="ARBA00004857"/>
    </source>
</evidence>
<evidence type="ECO:0000256" key="6">
    <source>
        <dbReference type="ARBA" id="ARBA00022490"/>
    </source>
</evidence>
<dbReference type="NCBIfam" id="TIGR00876">
    <property type="entry name" value="tal_mycobact"/>
    <property type="match status" value="1"/>
</dbReference>
<dbReference type="SUPFAM" id="SSF51569">
    <property type="entry name" value="Aldolase"/>
    <property type="match status" value="1"/>
</dbReference>
<accession>A0A4U8T6I9</accession>
<dbReference type="GO" id="GO:0005737">
    <property type="term" value="C:cytoplasm"/>
    <property type="evidence" value="ECO:0007669"/>
    <property type="project" value="UniProtKB-SubCell"/>
</dbReference>
<sequence length="331" mass="36854">MSFSIWCDFIHKDFLENEFKNLIDLRIVNGATSNPAIFAKSLQTPAYRASITALAGKKPKEIYEHLAMADIHRAAQILKPLWEQNSANGFVSLEIDPFLCDDVGLSVDEGVRLYKHINMPNVMIKVPATSAGYEVMSALVREGIHVNATLIFTPQQAKMCVDALQKGMQKGKFRSEADSVQGVISVFVSRFDRAVDNLVAEHLRAQMGIINAQECYEVIEHYKMPCIRTLFASTGVKEGAKGSDGKPLAQSYYIDKLILPHSVNTAPLEAIRAYQTSTDKAQKSPISPHARAAFWEELAKYNINRDEVAEALLKDGLQAFKQSFEDMLKAL</sequence>